<evidence type="ECO:0000313" key="1">
    <source>
        <dbReference type="EMBL" id="NYJ76078.1"/>
    </source>
</evidence>
<reference evidence="1 2" key="1">
    <citation type="submission" date="2020-07" db="EMBL/GenBank/DDBJ databases">
        <title>Sequencing the genomes of 1000 actinobacteria strains.</title>
        <authorList>
            <person name="Klenk H.-P."/>
        </authorList>
    </citation>
    <scope>NUCLEOTIDE SEQUENCE [LARGE SCALE GENOMIC DNA]</scope>
    <source>
        <strain evidence="1 2">DSM 29531</strain>
    </source>
</reference>
<gene>
    <name evidence="1" type="ORF">HNR15_003041</name>
</gene>
<proteinExistence type="predicted"/>
<dbReference type="RefSeq" id="WP_179483179.1">
    <property type="nucleotide sequence ID" value="NZ_JACCFW010000001.1"/>
</dbReference>
<comment type="caution">
    <text evidence="1">The sequence shown here is derived from an EMBL/GenBank/DDBJ whole genome shotgun (WGS) entry which is preliminary data.</text>
</comment>
<evidence type="ECO:0000313" key="2">
    <source>
        <dbReference type="Proteomes" id="UP000571817"/>
    </source>
</evidence>
<organism evidence="1 2">
    <name type="scientific">Allobranchiibius huperziae</name>
    <dbReference type="NCBI Taxonomy" id="1874116"/>
    <lineage>
        <taxon>Bacteria</taxon>
        <taxon>Bacillati</taxon>
        <taxon>Actinomycetota</taxon>
        <taxon>Actinomycetes</taxon>
        <taxon>Micrococcales</taxon>
        <taxon>Dermacoccaceae</taxon>
        <taxon>Allobranchiibius</taxon>
    </lineage>
</organism>
<dbReference type="EMBL" id="JACCFW010000001">
    <property type="protein sequence ID" value="NYJ76078.1"/>
    <property type="molecule type" value="Genomic_DNA"/>
</dbReference>
<dbReference type="AlphaFoldDB" id="A0A853DH22"/>
<sequence length="60" mass="6922">MTDAQCPKCAAAMLRIEREFVNPMTGSREPDEVAQCSVNPSHRVPKWKFPEGTKDRYRVR</sequence>
<protein>
    <submittedName>
        <fullName evidence="1">Uncharacterized protein</fullName>
    </submittedName>
</protein>
<keyword evidence="2" id="KW-1185">Reference proteome</keyword>
<dbReference type="Proteomes" id="UP000571817">
    <property type="component" value="Unassembled WGS sequence"/>
</dbReference>
<name>A0A853DH22_9MICO</name>
<accession>A0A853DH22</accession>